<keyword evidence="3" id="KW-1185">Reference proteome</keyword>
<dbReference type="OrthoDB" id="285729at2759"/>
<organism evidence="4">
    <name type="scientific">Anisakis simplex</name>
    <name type="common">Herring worm</name>
    <dbReference type="NCBI Taxonomy" id="6269"/>
    <lineage>
        <taxon>Eukaryota</taxon>
        <taxon>Metazoa</taxon>
        <taxon>Ecdysozoa</taxon>
        <taxon>Nematoda</taxon>
        <taxon>Chromadorea</taxon>
        <taxon>Rhabditida</taxon>
        <taxon>Spirurina</taxon>
        <taxon>Ascaridomorpha</taxon>
        <taxon>Ascaridoidea</taxon>
        <taxon>Anisakidae</taxon>
        <taxon>Anisakis</taxon>
        <taxon>Anisakis simplex complex</taxon>
    </lineage>
</organism>
<reference evidence="2 3" key="2">
    <citation type="submission" date="2018-11" db="EMBL/GenBank/DDBJ databases">
        <authorList>
            <consortium name="Pathogen Informatics"/>
        </authorList>
    </citation>
    <scope>NUCLEOTIDE SEQUENCE [LARGE SCALE GENOMIC DNA]</scope>
</reference>
<feature type="compositionally biased region" description="Basic and acidic residues" evidence="1">
    <location>
        <begin position="325"/>
        <end position="345"/>
    </location>
</feature>
<feature type="region of interest" description="Disordered" evidence="1">
    <location>
        <begin position="510"/>
        <end position="645"/>
    </location>
</feature>
<evidence type="ECO:0000313" key="3">
    <source>
        <dbReference type="Proteomes" id="UP000267096"/>
    </source>
</evidence>
<feature type="compositionally biased region" description="Basic and acidic residues" evidence="1">
    <location>
        <begin position="196"/>
        <end position="244"/>
    </location>
</feature>
<dbReference type="EMBL" id="UYRR01031294">
    <property type="protein sequence ID" value="VDK48686.1"/>
    <property type="molecule type" value="Genomic_DNA"/>
</dbReference>
<feature type="compositionally biased region" description="Basic and acidic residues" evidence="1">
    <location>
        <begin position="125"/>
        <end position="141"/>
    </location>
</feature>
<dbReference type="Proteomes" id="UP000267096">
    <property type="component" value="Unassembled WGS sequence"/>
</dbReference>
<reference evidence="4" key="1">
    <citation type="submission" date="2017-02" db="UniProtKB">
        <authorList>
            <consortium name="WormBaseParasite"/>
        </authorList>
    </citation>
    <scope>IDENTIFICATION</scope>
</reference>
<feature type="compositionally biased region" description="Basic and acidic residues" evidence="1">
    <location>
        <begin position="401"/>
        <end position="413"/>
    </location>
</feature>
<feature type="compositionally biased region" description="Basic and acidic residues" evidence="1">
    <location>
        <begin position="93"/>
        <end position="116"/>
    </location>
</feature>
<dbReference type="AlphaFoldDB" id="A0A0M3JYP9"/>
<feature type="compositionally biased region" description="Polar residues" evidence="1">
    <location>
        <begin position="147"/>
        <end position="159"/>
    </location>
</feature>
<gene>
    <name evidence="2" type="ORF">ASIM_LOCUS13012</name>
</gene>
<feature type="compositionally biased region" description="Basic and acidic residues" evidence="1">
    <location>
        <begin position="294"/>
        <end position="317"/>
    </location>
</feature>
<dbReference type="InterPro" id="IPR019002">
    <property type="entry name" value="Ribosome_biogenesis_Nop16"/>
</dbReference>
<accession>A0A0M3JYP9</accession>
<protein>
    <submittedName>
        <fullName evidence="4">Microtubule-associated protein</fullName>
    </submittedName>
</protein>
<dbReference type="WBParaSite" id="ASIM_0001358401-mRNA-1">
    <property type="protein sequence ID" value="ASIM_0001358401-mRNA-1"/>
    <property type="gene ID" value="ASIM_0001358401"/>
</dbReference>
<proteinExistence type="predicted"/>
<evidence type="ECO:0000313" key="2">
    <source>
        <dbReference type="EMBL" id="VDK48686.1"/>
    </source>
</evidence>
<feature type="region of interest" description="Disordered" evidence="1">
    <location>
        <begin position="1"/>
        <end position="413"/>
    </location>
</feature>
<dbReference type="Pfam" id="PF09420">
    <property type="entry name" value="Nop16"/>
    <property type="match status" value="1"/>
</dbReference>
<feature type="compositionally biased region" description="Basic and acidic residues" evidence="1">
    <location>
        <begin position="540"/>
        <end position="561"/>
    </location>
</feature>
<evidence type="ECO:0000256" key="1">
    <source>
        <dbReference type="SAM" id="MobiDB-lite"/>
    </source>
</evidence>
<feature type="compositionally biased region" description="Basic and acidic residues" evidence="1">
    <location>
        <begin position="353"/>
        <end position="387"/>
    </location>
</feature>
<feature type="compositionally biased region" description="Polar residues" evidence="1">
    <location>
        <begin position="614"/>
        <end position="631"/>
    </location>
</feature>
<feature type="compositionally biased region" description="Basic and acidic residues" evidence="1">
    <location>
        <begin position="578"/>
        <end position="613"/>
    </location>
</feature>
<name>A0A0M3JYP9_ANISI</name>
<sequence length="858" mass="95171">DALSKEPGKVENEPKPDELAAVKEETGDKKTPSEQEALERVEEIPAKEELQTSMDLVSDETPVSAEAQPEGKAPENQPQTVYEEPPLETDGSPVKHEEDALSKEPGKVENEPKPDELAAVEEETGDKKFPSEQEALERVEEMPAQGELQTSKIDSSMDSVSDEIPVSTEAQLEEKAPEDQPQTVYEEPPLETDGSPVKHEEDALSKEPGKVENEPKPDELAAVKEETGDKKTPSEQEALERVEEIPAQGELQTSMDLVSDETPVSAEAQPEEKAPEDQPQTVYEEPPLETDGSPVKHEEDALSKELGKVENEPKPDELAAVQEETGDKKIPSEQEALERVEEIPAHGEFQTSKIKEEIDDNVKMSSEEEASGRLEVRQNRDKQKESLVESGPQEVGSVSTKEYEWPTEHESKHELLTASAVESGQSEEQEPSKASIIMPSTALPEQEMKPEMCAKDELSIEQELFEQMKHENELPKELAENVIADEEASFLEQSNNEQFGTKMSVGSVEKEFQEKENIMPPEGPDETVDRKLVESSAQHSSERIEEVIETSKQEESSKEMEQLSEAEGIGEGVVADKQNGEMKQSADKQKQNEEVNGKLTDSKVSEDFEKPSEQEQQVVSDESKSAKQSSGEIEISASMEDNNDNSKVIPPPIILASCPCDGPHKNGQHTHAPTTHKTTEVITVGDVPTEEKVVVDKNVITLDSAVSPEQFAANVAKLAEEHPELMKSANLEQLGEGVTGKLTVTTYTTTTTAPQEAVKVAKRDPVVLPVEREQRAEMLRQKRERVYKLLPRDIEFCTRMIETYGDDYEAMVNDAANIYRDTAKSIQRKIRVFRKSPQFEVYLKSKNNSPQTSPIPSS</sequence>
<feature type="compositionally biased region" description="Basic and acidic residues" evidence="1">
    <location>
        <begin position="1"/>
        <end position="50"/>
    </location>
</feature>
<evidence type="ECO:0000313" key="4">
    <source>
        <dbReference type="WBParaSite" id="ASIM_0001358401-mRNA-1"/>
    </source>
</evidence>